<keyword evidence="7" id="KW-0411">Iron-sulfur</keyword>
<dbReference type="PROSITE" id="PS51379">
    <property type="entry name" value="4FE4S_FER_2"/>
    <property type="match status" value="2"/>
</dbReference>
<dbReference type="RefSeq" id="WP_121911025.1">
    <property type="nucleotide sequence ID" value="NZ_CP068291.1"/>
</dbReference>
<accession>A0A3M0H4C4</accession>
<dbReference type="OrthoDB" id="9782337at2"/>
<dbReference type="PANTHER" id="PTHR47153">
    <property type="entry name" value="LACTATE UTILIZATION PROTEIN B"/>
    <property type="match status" value="1"/>
</dbReference>
<keyword evidence="4" id="KW-0677">Repeat</keyword>
<dbReference type="AlphaFoldDB" id="A0A3M0H4C4"/>
<dbReference type="InterPro" id="IPR037171">
    <property type="entry name" value="NagB/RpiA_transferase-like"/>
</dbReference>
<organism evidence="10 11">
    <name type="scientific">Corynebacterium macginleyi</name>
    <dbReference type="NCBI Taxonomy" id="38290"/>
    <lineage>
        <taxon>Bacteria</taxon>
        <taxon>Bacillati</taxon>
        <taxon>Actinomycetota</taxon>
        <taxon>Actinomycetes</taxon>
        <taxon>Mycobacteriales</taxon>
        <taxon>Corynebacteriaceae</taxon>
        <taxon>Corynebacterium</taxon>
    </lineage>
</organism>
<keyword evidence="6" id="KW-0408">Iron</keyword>
<reference evidence="10 11" key="1">
    <citation type="submission" date="2018-10" db="EMBL/GenBank/DDBJ databases">
        <title>Corynebacterium macginleyi genome sequencing and assembly of the type strain and two clinical samples.</title>
        <authorList>
            <person name="Bernier A.-M."/>
            <person name="Bernard K."/>
        </authorList>
    </citation>
    <scope>NUCLEOTIDE SEQUENCE [LARGE SCALE GENOMIC DNA]</scope>
    <source>
        <strain evidence="10 11">NML 120205</strain>
    </source>
</reference>
<dbReference type="InterPro" id="IPR017900">
    <property type="entry name" value="4Fe4S_Fe_S_CS"/>
</dbReference>
<keyword evidence="3" id="KW-0479">Metal-binding</keyword>
<evidence type="ECO:0000313" key="12">
    <source>
        <dbReference type="Proteomes" id="UP001518680"/>
    </source>
</evidence>
<dbReference type="Proteomes" id="UP001518680">
    <property type="component" value="Unassembled WGS sequence"/>
</dbReference>
<evidence type="ECO:0000256" key="7">
    <source>
        <dbReference type="ARBA" id="ARBA00023014"/>
    </source>
</evidence>
<sequence length="501" mass="55118">MTSFLDTTPPRAPEGYGNLRGSKTFVPLAHVGLNNATQRHNLQHATTTIRQKRAKAVQEVDDWQQLRNAGSALKEDVAARMPELLEQFEKAVSDRGGIVHWARDAKEANEIIEGLIRETGETNVVKIKSMATQEIGLNEHLEEVGIHAQETDLAELIVQLGDDKPSHILVPAIHRNRAEIRDIFVNKMPNIDDSLKAEPAELAEASRQFLRQQFMKAKVAISGANFGVAETGTVNIVESEGNGRMCLTLPETLITVMGIEKLVPTFQDLEVFLQLLPRSSTAERMNPYTSMWSGVTEGDGPRNFHIVLLDNGRTAALSSPIGHQALKCIRCSACLNVCPVYERAGGHAYGSVYPGPIGISLTPQLTGIKDHHDPSASLPYACSLCGRCDEVCPVKIPLSDVIVENRHQKITHAASPIEPKLFKTVQLLWDSPKMWDKVTRLVALGRVMGGFNGTISSLPLFMSGWSDGRDTAVPPKKSFRQWFDSDEGKELLANARKESSK</sequence>
<dbReference type="Gene3D" id="1.10.1060.10">
    <property type="entry name" value="Alpha-helical ferredoxin"/>
    <property type="match status" value="1"/>
</dbReference>
<evidence type="ECO:0000256" key="2">
    <source>
        <dbReference type="ARBA" id="ARBA00022485"/>
    </source>
</evidence>
<dbReference type="InterPro" id="IPR003741">
    <property type="entry name" value="LUD_dom"/>
</dbReference>
<dbReference type="GO" id="GO:0051539">
    <property type="term" value="F:4 iron, 4 sulfur cluster binding"/>
    <property type="evidence" value="ECO:0007669"/>
    <property type="project" value="UniProtKB-KW"/>
</dbReference>
<dbReference type="Pfam" id="PF02589">
    <property type="entry name" value="LUD_dom"/>
    <property type="match status" value="1"/>
</dbReference>
<dbReference type="GO" id="GO:0046872">
    <property type="term" value="F:metal ion binding"/>
    <property type="evidence" value="ECO:0007669"/>
    <property type="project" value="UniProtKB-KW"/>
</dbReference>
<evidence type="ECO:0000256" key="1">
    <source>
        <dbReference type="ARBA" id="ARBA00022448"/>
    </source>
</evidence>
<dbReference type="Proteomes" id="UP000270649">
    <property type="component" value="Unassembled WGS sequence"/>
</dbReference>
<evidence type="ECO:0000256" key="5">
    <source>
        <dbReference type="ARBA" id="ARBA00022982"/>
    </source>
</evidence>
<evidence type="ECO:0000256" key="6">
    <source>
        <dbReference type="ARBA" id="ARBA00023004"/>
    </source>
</evidence>
<evidence type="ECO:0000313" key="9">
    <source>
        <dbReference type="EMBL" id="MBM0244018.1"/>
    </source>
</evidence>
<dbReference type="InterPro" id="IPR004452">
    <property type="entry name" value="LutB/LldF"/>
</dbReference>
<comment type="caution">
    <text evidence="10">The sequence shown here is derived from an EMBL/GenBank/DDBJ whole genome shotgun (WGS) entry which is preliminary data.</text>
</comment>
<reference evidence="9 12" key="2">
    <citation type="submission" date="2021-01" db="EMBL/GenBank/DDBJ databases">
        <title>Complete genome sequences of Corynebacterium macginleyi strains isolated from infectious keratitis.</title>
        <authorList>
            <person name="Sagerfors S."/>
            <person name="Poehlein A."/>
            <person name="Soderquist B."/>
            <person name="Bruggemann H."/>
        </authorList>
    </citation>
    <scope>NUCLEOTIDE SEQUENCE [LARGE SCALE GENOMIC DNA]</scope>
    <source>
        <strain evidence="9 12">12T220</strain>
    </source>
</reference>
<evidence type="ECO:0000313" key="11">
    <source>
        <dbReference type="Proteomes" id="UP000270649"/>
    </source>
</evidence>
<evidence type="ECO:0000256" key="4">
    <source>
        <dbReference type="ARBA" id="ARBA00022737"/>
    </source>
</evidence>
<name>A0A3M0H4C4_9CORY</name>
<dbReference type="InterPro" id="IPR017896">
    <property type="entry name" value="4Fe4S_Fe-S-bd"/>
</dbReference>
<dbReference type="EMBL" id="JAACBX020000002">
    <property type="protein sequence ID" value="MBM0244018.1"/>
    <property type="molecule type" value="Genomic_DNA"/>
</dbReference>
<gene>
    <name evidence="10" type="ORF">D9543_07570</name>
    <name evidence="9" type="ORF">GWO63_007020</name>
</gene>
<dbReference type="Pfam" id="PF13183">
    <property type="entry name" value="Fer4_8"/>
    <property type="match status" value="1"/>
</dbReference>
<dbReference type="SUPFAM" id="SSF54862">
    <property type="entry name" value="4Fe-4S ferredoxins"/>
    <property type="match status" value="1"/>
</dbReference>
<keyword evidence="12" id="KW-1185">Reference proteome</keyword>
<dbReference type="PROSITE" id="PS00198">
    <property type="entry name" value="4FE4S_FER_1"/>
    <property type="match status" value="2"/>
</dbReference>
<evidence type="ECO:0000256" key="3">
    <source>
        <dbReference type="ARBA" id="ARBA00022723"/>
    </source>
</evidence>
<protein>
    <submittedName>
        <fullName evidence="10">Lactate utilization protein</fullName>
    </submittedName>
</protein>
<keyword evidence="1" id="KW-0813">Transport</keyword>
<dbReference type="PANTHER" id="PTHR47153:SF2">
    <property type="entry name" value="LACTATE UTILIZATION PROTEIN B"/>
    <property type="match status" value="1"/>
</dbReference>
<keyword evidence="2" id="KW-0004">4Fe-4S</keyword>
<dbReference type="SUPFAM" id="SSF100950">
    <property type="entry name" value="NagB/RpiA/CoA transferase-like"/>
    <property type="match status" value="1"/>
</dbReference>
<dbReference type="GO" id="GO:0006089">
    <property type="term" value="P:lactate metabolic process"/>
    <property type="evidence" value="ECO:0007669"/>
    <property type="project" value="InterPro"/>
</dbReference>
<keyword evidence="5" id="KW-0249">Electron transport</keyword>
<dbReference type="GeneID" id="92746396"/>
<dbReference type="InterPro" id="IPR024185">
    <property type="entry name" value="FTHF_cligase-like_sf"/>
</dbReference>
<evidence type="ECO:0000313" key="10">
    <source>
        <dbReference type="EMBL" id="RMB59252.1"/>
    </source>
</evidence>
<dbReference type="Gene3D" id="3.40.50.10420">
    <property type="entry name" value="NagB/RpiA/CoA transferase-like"/>
    <property type="match status" value="1"/>
</dbReference>
<feature type="domain" description="4Fe-4S ferredoxin-type" evidence="8">
    <location>
        <begin position="372"/>
        <end position="401"/>
    </location>
</feature>
<feature type="domain" description="4Fe-4S ferredoxin-type" evidence="8">
    <location>
        <begin position="318"/>
        <end position="340"/>
    </location>
</feature>
<dbReference type="EMBL" id="REGC01000009">
    <property type="protein sequence ID" value="RMB59252.1"/>
    <property type="molecule type" value="Genomic_DNA"/>
</dbReference>
<evidence type="ECO:0000259" key="8">
    <source>
        <dbReference type="PROSITE" id="PS51379"/>
    </source>
</evidence>
<dbReference type="InterPro" id="IPR009051">
    <property type="entry name" value="Helical_ferredxn"/>
</dbReference>
<proteinExistence type="predicted"/>